<evidence type="ECO:0000256" key="1">
    <source>
        <dbReference type="SAM" id="MobiDB-lite"/>
    </source>
</evidence>
<name>A0A8S5L089_9VIRU</name>
<feature type="compositionally biased region" description="Low complexity" evidence="1">
    <location>
        <begin position="360"/>
        <end position="382"/>
    </location>
</feature>
<reference evidence="2" key="1">
    <citation type="submission" date="2020-09" db="EMBL/GenBank/DDBJ databases">
        <title>Leviviricetes taxonomy.</title>
        <authorList>
            <person name="Stockdale S.R."/>
            <person name="Callanan J."/>
            <person name="Adriaenssens E.M."/>
            <person name="Kuhn J.H."/>
            <person name="Rumnieks J."/>
            <person name="Shkoporov A."/>
            <person name="Draper L.A."/>
            <person name="Ross P."/>
            <person name="Hill C."/>
        </authorList>
    </citation>
    <scope>NUCLEOTIDE SEQUENCE</scope>
</reference>
<evidence type="ECO:0000313" key="2">
    <source>
        <dbReference type="EMBL" id="DAD51049.1"/>
    </source>
</evidence>
<feature type="compositionally biased region" description="Polar residues" evidence="1">
    <location>
        <begin position="323"/>
        <end position="348"/>
    </location>
</feature>
<evidence type="ECO:0000313" key="3">
    <source>
        <dbReference type="Proteomes" id="UP000682100"/>
    </source>
</evidence>
<dbReference type="GeneID" id="80399889"/>
<gene>
    <name evidence="2" type="primary">SRR6960802_3_1</name>
</gene>
<accession>A0A8S5L089</accession>
<organism evidence="2 3">
    <name type="scientific">ssRNA phage SRR6960802_3</name>
    <dbReference type="NCBI Taxonomy" id="2786609"/>
    <lineage>
        <taxon>Viruses</taxon>
        <taxon>Riboviria</taxon>
        <taxon>Orthornavirae</taxon>
        <taxon>Lenarviricota</taxon>
        <taxon>Leviviricetes</taxon>
        <taxon>Timlovirales</taxon>
        <taxon>Steitzviridae</taxon>
        <taxon>Gahmegovirus</taxon>
        <taxon>Gahmegovirus lutivicinum</taxon>
    </lineage>
</organism>
<evidence type="ECO:0008006" key="4">
    <source>
        <dbReference type="Google" id="ProtNLM"/>
    </source>
</evidence>
<sequence length="389" mass="46485">MKTIKFLLLFIVGVMISSCTINNYYTQSQPYDDVYYNPNIHQYPDNNVQNQDYQQDQQDYQQQDNQITDNQYQDNQQYYQDQSNYSETYTDDNGNTYITNNFYGDYYDYSYSSRIRRFYYPELSFGYYDPWYTNMYWYTYDPWYFGISVYLTYPFWRPGVSFYWGYYPYNYYLGWHYPYHYGWGYPGYWYGYNYGYWDGYNNGYWDGFWTGYYDGFYGSEYYYYNPLDVHSGSVYYGPRDYISASTSGRNNRTINETQTILPLDRTIATTQTFSERLSRTGYKPLEHASVNKPTESLQRQNDNAIQSGGNANLENLQKKPLENNANPATSINNQTIKQENKDNTQQQINKPVNNPAIISQPTQMQKQPTQQNIQSQPTQQKPTNQHAVT</sequence>
<dbReference type="PROSITE" id="PS51257">
    <property type="entry name" value="PROKAR_LIPOPROTEIN"/>
    <property type="match status" value="1"/>
</dbReference>
<feature type="region of interest" description="Disordered" evidence="1">
    <location>
        <begin position="278"/>
        <end position="298"/>
    </location>
</feature>
<keyword evidence="3" id="KW-1185">Reference proteome</keyword>
<protein>
    <recommendedName>
        <fullName evidence="4">Lipoprotein</fullName>
    </recommendedName>
</protein>
<feature type="region of interest" description="Disordered" evidence="1">
    <location>
        <begin position="322"/>
        <end position="348"/>
    </location>
</feature>
<feature type="region of interest" description="Disordered" evidence="1">
    <location>
        <begin position="360"/>
        <end position="389"/>
    </location>
</feature>
<dbReference type="EMBL" id="BK013704">
    <property type="protein sequence ID" value="DAD51049.1"/>
    <property type="molecule type" value="Genomic_RNA"/>
</dbReference>
<dbReference type="Proteomes" id="UP000682100">
    <property type="component" value="Segment"/>
</dbReference>
<dbReference type="KEGG" id="vg:80399889"/>
<proteinExistence type="predicted"/>
<dbReference type="RefSeq" id="YP_010771485.1">
    <property type="nucleotide sequence ID" value="NC_074297.1"/>
</dbReference>